<accession>L7E5X9</accession>
<comment type="caution">
    <text evidence="2">The sequence shown here is derived from an EMBL/GenBank/DDBJ whole genome shotgun (WGS) entry which is preliminary data.</text>
</comment>
<proteinExistence type="predicted"/>
<name>L7E5X9_MICAE</name>
<evidence type="ECO:0000313" key="2">
    <source>
        <dbReference type="EMBL" id="ELP53692.1"/>
    </source>
</evidence>
<dbReference type="EMBL" id="ANKQ01000002">
    <property type="protein sequence ID" value="ELP53692.1"/>
    <property type="molecule type" value="Genomic_DNA"/>
</dbReference>
<dbReference type="AlphaFoldDB" id="L7E5X9"/>
<dbReference type="Proteomes" id="UP000010932">
    <property type="component" value="Unassembled WGS sequence"/>
</dbReference>
<protein>
    <submittedName>
        <fullName evidence="2">Uncharacterized protein</fullName>
    </submittedName>
</protein>
<organism evidence="2 3">
    <name type="scientific">Microcystis aeruginosa TAIHU98</name>
    <dbReference type="NCBI Taxonomy" id="1134457"/>
    <lineage>
        <taxon>Bacteria</taxon>
        <taxon>Bacillati</taxon>
        <taxon>Cyanobacteriota</taxon>
        <taxon>Cyanophyceae</taxon>
        <taxon>Oscillatoriophycideae</taxon>
        <taxon>Chroococcales</taxon>
        <taxon>Microcystaceae</taxon>
        <taxon>Microcystis</taxon>
    </lineage>
</organism>
<evidence type="ECO:0000256" key="1">
    <source>
        <dbReference type="SAM" id="MobiDB-lite"/>
    </source>
</evidence>
<dbReference type="PATRIC" id="fig|1134457.3.peg.2438"/>
<reference evidence="2 3" key="1">
    <citation type="journal article" date="2013" name="Genome Announc.">
        <title>Whole-Genome Sequence of Microcystis aeruginosa TAIHU98, a Nontoxic Bloom-Forming Strain Isolated from Taihu Lake, China.</title>
        <authorList>
            <person name="Yang C."/>
            <person name="Zhang W."/>
            <person name="Ren M."/>
            <person name="Song L."/>
            <person name="Li T."/>
            <person name="Zhao J."/>
        </authorList>
    </citation>
    <scope>NUCLEOTIDE SEQUENCE [LARGE SCALE GENOMIC DNA]</scope>
    <source>
        <strain evidence="2 3">TAIHU98</strain>
    </source>
</reference>
<feature type="region of interest" description="Disordered" evidence="1">
    <location>
        <begin position="21"/>
        <end position="41"/>
    </location>
</feature>
<sequence length="41" mass="4643">MFSLLPAPFPPLPYLPTPLSPPATRTKWSPHSPRLFKQDLV</sequence>
<evidence type="ECO:0000313" key="3">
    <source>
        <dbReference type="Proteomes" id="UP000010932"/>
    </source>
</evidence>
<gene>
    <name evidence="2" type="ORF">O53_2498</name>
</gene>